<dbReference type="GO" id="GO:0000105">
    <property type="term" value="P:L-histidine biosynthetic process"/>
    <property type="evidence" value="ECO:0007669"/>
    <property type="project" value="TreeGrafter"/>
</dbReference>
<gene>
    <name evidence="3" type="ORF">Cni_G24116</name>
</gene>
<evidence type="ECO:0000313" key="4">
    <source>
        <dbReference type="Proteomes" id="UP001327560"/>
    </source>
</evidence>
<reference evidence="3 4" key="1">
    <citation type="submission" date="2023-10" db="EMBL/GenBank/DDBJ databases">
        <title>Chromosome-scale genome assembly provides insights into flower coloration mechanisms of Canna indica.</title>
        <authorList>
            <person name="Li C."/>
        </authorList>
    </citation>
    <scope>NUCLEOTIDE SEQUENCE [LARGE SCALE GENOMIC DNA]</scope>
    <source>
        <tissue evidence="3">Flower</tissue>
    </source>
</reference>
<evidence type="ECO:0000313" key="3">
    <source>
        <dbReference type="EMBL" id="WOL15335.1"/>
    </source>
</evidence>
<keyword evidence="4" id="KW-1185">Reference proteome</keyword>
<dbReference type="GO" id="GO:0004399">
    <property type="term" value="F:histidinol dehydrogenase activity"/>
    <property type="evidence" value="ECO:0007669"/>
    <property type="project" value="TreeGrafter"/>
</dbReference>
<dbReference type="PANTHER" id="PTHR21256:SF2">
    <property type="entry name" value="HISTIDINE BIOSYNTHESIS TRIFUNCTIONAL PROTEIN"/>
    <property type="match status" value="1"/>
</dbReference>
<keyword evidence="1" id="KW-0560">Oxidoreductase</keyword>
<dbReference type="SUPFAM" id="SSF53720">
    <property type="entry name" value="ALDH-like"/>
    <property type="match status" value="1"/>
</dbReference>
<comment type="similarity">
    <text evidence="2">Belongs to the histidinol dehydrogenase family.</text>
</comment>
<dbReference type="Gene3D" id="3.40.50.1980">
    <property type="entry name" value="Nitrogenase molybdenum iron protein domain"/>
    <property type="match status" value="1"/>
</dbReference>
<dbReference type="GO" id="GO:0005829">
    <property type="term" value="C:cytosol"/>
    <property type="evidence" value="ECO:0007669"/>
    <property type="project" value="TreeGrafter"/>
</dbReference>
<dbReference type="Pfam" id="PF00815">
    <property type="entry name" value="Histidinol_dh"/>
    <property type="match status" value="1"/>
</dbReference>
<dbReference type="PANTHER" id="PTHR21256">
    <property type="entry name" value="HISTIDINOL DEHYDROGENASE HDH"/>
    <property type="match status" value="1"/>
</dbReference>
<dbReference type="GO" id="GO:0046872">
    <property type="term" value="F:metal ion binding"/>
    <property type="evidence" value="ECO:0007669"/>
    <property type="project" value="InterPro"/>
</dbReference>
<organism evidence="3 4">
    <name type="scientific">Canna indica</name>
    <name type="common">Indian-shot</name>
    <dbReference type="NCBI Taxonomy" id="4628"/>
    <lineage>
        <taxon>Eukaryota</taxon>
        <taxon>Viridiplantae</taxon>
        <taxon>Streptophyta</taxon>
        <taxon>Embryophyta</taxon>
        <taxon>Tracheophyta</taxon>
        <taxon>Spermatophyta</taxon>
        <taxon>Magnoliopsida</taxon>
        <taxon>Liliopsida</taxon>
        <taxon>Zingiberales</taxon>
        <taxon>Cannaceae</taxon>
        <taxon>Canna</taxon>
    </lineage>
</organism>
<dbReference type="InterPro" id="IPR012131">
    <property type="entry name" value="Hstdl_DH"/>
</dbReference>
<dbReference type="AlphaFoldDB" id="A0AAQ3KVK8"/>
<proteinExistence type="inferred from homology"/>
<name>A0AAQ3KVK8_9LILI</name>
<dbReference type="EMBL" id="CP136896">
    <property type="protein sequence ID" value="WOL15335.1"/>
    <property type="molecule type" value="Genomic_DNA"/>
</dbReference>
<evidence type="ECO:0000256" key="2">
    <source>
        <dbReference type="RuleBase" id="RU004175"/>
    </source>
</evidence>
<accession>A0AAQ3KVK8</accession>
<sequence>MDSTILSFKISNRFVGTHSIDYFLGPLPLAISHRRYHTCYLHKGLKSQITRCAMKSYRLSELTHPEVNSLKARPRIDFSSIFSVVNPIVDDVRCRGYAAVIDYTARFDKVVLDEVVELVSDLPDPKLDPAVREAFDVAYDNIYAFHAAQRVPEKDIENMAGVRCKRIARPIGSVGLYVPGGTAVLPSTALMLSVPAQIAGCKTIVLATPPGRDGSICKVSFHKNLIIIITMVK</sequence>
<dbReference type="GO" id="GO:0009570">
    <property type="term" value="C:chloroplast stroma"/>
    <property type="evidence" value="ECO:0007669"/>
    <property type="project" value="TreeGrafter"/>
</dbReference>
<dbReference type="InterPro" id="IPR016161">
    <property type="entry name" value="Ald_DH/histidinol_DH"/>
</dbReference>
<dbReference type="PRINTS" id="PR00083">
    <property type="entry name" value="HOLDHDRGNASE"/>
</dbReference>
<dbReference type="Proteomes" id="UP001327560">
    <property type="component" value="Chromosome 7"/>
</dbReference>
<evidence type="ECO:0000256" key="1">
    <source>
        <dbReference type="ARBA" id="ARBA00023002"/>
    </source>
</evidence>
<protein>
    <submittedName>
        <fullName evidence="3">Histidinol dehydrogenase, chloroplastic isoform X1</fullName>
    </submittedName>
</protein>
<dbReference type="GO" id="GO:0051287">
    <property type="term" value="F:NAD binding"/>
    <property type="evidence" value="ECO:0007669"/>
    <property type="project" value="InterPro"/>
</dbReference>